<proteinExistence type="predicted"/>
<feature type="compositionally biased region" description="Pro residues" evidence="1">
    <location>
        <begin position="16"/>
        <end position="26"/>
    </location>
</feature>
<organism evidence="2 3">
    <name type="scientific">Pocillopora damicornis</name>
    <name type="common">Cauliflower coral</name>
    <name type="synonym">Millepora damicornis</name>
    <dbReference type="NCBI Taxonomy" id="46731"/>
    <lineage>
        <taxon>Eukaryota</taxon>
        <taxon>Metazoa</taxon>
        <taxon>Cnidaria</taxon>
        <taxon>Anthozoa</taxon>
        <taxon>Hexacorallia</taxon>
        <taxon>Scleractinia</taxon>
        <taxon>Astrocoeniina</taxon>
        <taxon>Pocilloporidae</taxon>
        <taxon>Pocillopora</taxon>
    </lineage>
</organism>
<dbReference type="Proteomes" id="UP000275408">
    <property type="component" value="Unassembled WGS sequence"/>
</dbReference>
<evidence type="ECO:0000256" key="1">
    <source>
        <dbReference type="SAM" id="MobiDB-lite"/>
    </source>
</evidence>
<dbReference type="AlphaFoldDB" id="A0A3M6UIC0"/>
<protein>
    <submittedName>
        <fullName evidence="2">Uncharacterized protein</fullName>
    </submittedName>
</protein>
<dbReference type="EMBL" id="RCHS01001461">
    <property type="protein sequence ID" value="RMX53386.1"/>
    <property type="molecule type" value="Genomic_DNA"/>
</dbReference>
<reference evidence="2 3" key="1">
    <citation type="journal article" date="2018" name="Sci. Rep.">
        <title>Comparative analysis of the Pocillopora damicornis genome highlights role of immune system in coral evolution.</title>
        <authorList>
            <person name="Cunning R."/>
            <person name="Bay R.A."/>
            <person name="Gillette P."/>
            <person name="Baker A.C."/>
            <person name="Traylor-Knowles N."/>
        </authorList>
    </citation>
    <scope>NUCLEOTIDE SEQUENCE [LARGE SCALE GENOMIC DNA]</scope>
    <source>
        <strain evidence="2">RSMAS</strain>
        <tissue evidence="2">Whole animal</tissue>
    </source>
</reference>
<evidence type="ECO:0000313" key="3">
    <source>
        <dbReference type="Proteomes" id="UP000275408"/>
    </source>
</evidence>
<accession>A0A3M6UIC0</accession>
<evidence type="ECO:0000313" key="2">
    <source>
        <dbReference type="EMBL" id="RMX53386.1"/>
    </source>
</evidence>
<name>A0A3M6UIC0_POCDA</name>
<comment type="caution">
    <text evidence="2">The sequence shown here is derived from an EMBL/GenBank/DDBJ whole genome shotgun (WGS) entry which is preliminary data.</text>
</comment>
<feature type="region of interest" description="Disordered" evidence="1">
    <location>
        <begin position="1"/>
        <end position="45"/>
    </location>
</feature>
<sequence>MERIPEPVQESSDPPVYQPPQSPSSPEPTKKKNRDPQGSLQKISMQCTSQPVCDVTLGDKIDLDGGYIMHSSMLKRLKNCMVDSKENDKFDLEVKGLQK</sequence>
<keyword evidence="3" id="KW-1185">Reference proteome</keyword>
<feature type="compositionally biased region" description="Polar residues" evidence="1">
    <location>
        <begin position="36"/>
        <end position="45"/>
    </location>
</feature>
<gene>
    <name evidence="2" type="ORF">pdam_00014254</name>
</gene>